<gene>
    <name evidence="2" type="ORF">FHS81_002467</name>
</gene>
<protein>
    <submittedName>
        <fullName evidence="2">Transposase InsO family protein</fullName>
    </submittedName>
</protein>
<organism evidence="2 3">
    <name type="scientific">Pseudochelatococcus contaminans</name>
    <dbReference type="NCBI Taxonomy" id="1538103"/>
    <lineage>
        <taxon>Bacteria</taxon>
        <taxon>Pseudomonadati</taxon>
        <taxon>Pseudomonadota</taxon>
        <taxon>Alphaproteobacteria</taxon>
        <taxon>Hyphomicrobiales</taxon>
        <taxon>Chelatococcaceae</taxon>
        <taxon>Pseudochelatococcus</taxon>
    </lineage>
</organism>
<evidence type="ECO:0000313" key="3">
    <source>
        <dbReference type="Proteomes" id="UP000537592"/>
    </source>
</evidence>
<sequence length="75" mass="8533">MNAHQAFAQGRDERPPLLVTDRTRTFVYGSGSPKARLAVMMIEVRSWSDFTYVFSWQGMVYVAFVIDVFALKIVG</sequence>
<proteinExistence type="predicted"/>
<comment type="caution">
    <text evidence="2">The sequence shown here is derived from an EMBL/GenBank/DDBJ whole genome shotgun (WGS) entry which is preliminary data.</text>
</comment>
<evidence type="ECO:0000256" key="1">
    <source>
        <dbReference type="SAM" id="Phobius"/>
    </source>
</evidence>
<reference evidence="2 3" key="1">
    <citation type="submission" date="2020-08" db="EMBL/GenBank/DDBJ databases">
        <title>Genomic Encyclopedia of Type Strains, Phase IV (KMG-IV): sequencing the most valuable type-strain genomes for metagenomic binning, comparative biology and taxonomic classification.</title>
        <authorList>
            <person name="Goeker M."/>
        </authorList>
    </citation>
    <scope>NUCLEOTIDE SEQUENCE [LARGE SCALE GENOMIC DNA]</scope>
    <source>
        <strain evidence="2 3">DSM 28760</strain>
    </source>
</reference>
<name>A0A7W6EHQ9_9HYPH</name>
<evidence type="ECO:0000313" key="2">
    <source>
        <dbReference type="EMBL" id="MBB3810366.1"/>
    </source>
</evidence>
<keyword evidence="3" id="KW-1185">Reference proteome</keyword>
<keyword evidence="1" id="KW-1133">Transmembrane helix</keyword>
<dbReference type="AlphaFoldDB" id="A0A7W6EHQ9"/>
<keyword evidence="1" id="KW-0812">Transmembrane</keyword>
<accession>A0A7W6EHQ9</accession>
<dbReference type="Proteomes" id="UP000537592">
    <property type="component" value="Unassembled WGS sequence"/>
</dbReference>
<dbReference type="EMBL" id="JACICC010000006">
    <property type="protein sequence ID" value="MBB3810366.1"/>
    <property type="molecule type" value="Genomic_DNA"/>
</dbReference>
<keyword evidence="1" id="KW-0472">Membrane</keyword>
<feature type="transmembrane region" description="Helical" evidence="1">
    <location>
        <begin position="50"/>
        <end position="71"/>
    </location>
</feature>